<dbReference type="GO" id="GO:0004674">
    <property type="term" value="F:protein serine/threonine kinase activity"/>
    <property type="evidence" value="ECO:0007669"/>
    <property type="project" value="UniProtKB-EC"/>
</dbReference>
<name>A0A9P4T5N6_CURKU</name>
<dbReference type="PROSITE" id="PS00109">
    <property type="entry name" value="PROTEIN_KINASE_TYR"/>
    <property type="match status" value="1"/>
</dbReference>
<dbReference type="PANTHER" id="PTHR21310">
    <property type="entry name" value="AMINOGLYCOSIDE PHOSPHOTRANSFERASE-RELATED-RELATED"/>
    <property type="match status" value="1"/>
</dbReference>
<feature type="domain" description="Aminoglycoside phosphotransferase" evidence="4">
    <location>
        <begin position="49"/>
        <end position="137"/>
    </location>
</feature>
<comment type="caution">
    <text evidence="5">The sequence shown here is derived from an EMBL/GenBank/DDBJ whole genome shotgun (WGS) entry which is preliminary data.</text>
</comment>
<comment type="catalytic activity">
    <reaction evidence="3">
        <text>L-seryl-[protein] + ATP = O-phospho-L-seryl-[protein] + ADP + H(+)</text>
        <dbReference type="Rhea" id="RHEA:17989"/>
        <dbReference type="Rhea" id="RHEA-COMP:9863"/>
        <dbReference type="Rhea" id="RHEA-COMP:11604"/>
        <dbReference type="ChEBI" id="CHEBI:15378"/>
        <dbReference type="ChEBI" id="CHEBI:29999"/>
        <dbReference type="ChEBI" id="CHEBI:30616"/>
        <dbReference type="ChEBI" id="CHEBI:83421"/>
        <dbReference type="ChEBI" id="CHEBI:456216"/>
        <dbReference type="EC" id="2.7.11.1"/>
    </reaction>
</comment>
<dbReference type="SUPFAM" id="SSF56112">
    <property type="entry name" value="Protein kinase-like (PK-like)"/>
    <property type="match status" value="1"/>
</dbReference>
<dbReference type="InterPro" id="IPR008266">
    <property type="entry name" value="Tyr_kinase_AS"/>
</dbReference>
<dbReference type="Proteomes" id="UP000801428">
    <property type="component" value="Unassembled WGS sequence"/>
</dbReference>
<evidence type="ECO:0000259" key="4">
    <source>
        <dbReference type="Pfam" id="PF01636"/>
    </source>
</evidence>
<evidence type="ECO:0000313" key="6">
    <source>
        <dbReference type="Proteomes" id="UP000801428"/>
    </source>
</evidence>
<evidence type="ECO:0000256" key="3">
    <source>
        <dbReference type="ARBA" id="ARBA00048679"/>
    </source>
</evidence>
<dbReference type="InterPro" id="IPR051678">
    <property type="entry name" value="AGP_Transferase"/>
</dbReference>
<dbReference type="InterPro" id="IPR011009">
    <property type="entry name" value="Kinase-like_dom_sf"/>
</dbReference>
<dbReference type="EMBL" id="SWKU01000030">
    <property type="protein sequence ID" value="KAF2995879.1"/>
    <property type="molecule type" value="Genomic_DNA"/>
</dbReference>
<organism evidence="5 6">
    <name type="scientific">Curvularia kusanoi</name>
    <name type="common">Cochliobolus kusanoi</name>
    <dbReference type="NCBI Taxonomy" id="90978"/>
    <lineage>
        <taxon>Eukaryota</taxon>
        <taxon>Fungi</taxon>
        <taxon>Dikarya</taxon>
        <taxon>Ascomycota</taxon>
        <taxon>Pezizomycotina</taxon>
        <taxon>Dothideomycetes</taxon>
        <taxon>Pleosporomycetidae</taxon>
        <taxon>Pleosporales</taxon>
        <taxon>Pleosporineae</taxon>
        <taxon>Pleosporaceae</taxon>
        <taxon>Curvularia</taxon>
    </lineage>
</organism>
<accession>A0A9P4T5N6</accession>
<evidence type="ECO:0000256" key="1">
    <source>
        <dbReference type="ARBA" id="ARBA00012513"/>
    </source>
</evidence>
<dbReference type="OrthoDB" id="2906425at2759"/>
<dbReference type="PANTHER" id="PTHR21310:SF13">
    <property type="entry name" value="AMINOGLYCOSIDE PHOSPHOTRANSFERASE DOMAIN-CONTAINING PROTEIN"/>
    <property type="match status" value="1"/>
</dbReference>
<dbReference type="EC" id="2.7.11.1" evidence="1"/>
<comment type="catalytic activity">
    <reaction evidence="2">
        <text>L-threonyl-[protein] + ATP = O-phospho-L-threonyl-[protein] + ADP + H(+)</text>
        <dbReference type="Rhea" id="RHEA:46608"/>
        <dbReference type="Rhea" id="RHEA-COMP:11060"/>
        <dbReference type="Rhea" id="RHEA-COMP:11605"/>
        <dbReference type="ChEBI" id="CHEBI:15378"/>
        <dbReference type="ChEBI" id="CHEBI:30013"/>
        <dbReference type="ChEBI" id="CHEBI:30616"/>
        <dbReference type="ChEBI" id="CHEBI:61977"/>
        <dbReference type="ChEBI" id="CHEBI:456216"/>
        <dbReference type="EC" id="2.7.11.1"/>
    </reaction>
</comment>
<gene>
    <name evidence="5" type="ORF">E8E13_004324</name>
</gene>
<evidence type="ECO:0000313" key="5">
    <source>
        <dbReference type="EMBL" id="KAF2995879.1"/>
    </source>
</evidence>
<proteinExistence type="predicted"/>
<keyword evidence="6" id="KW-1185">Reference proteome</keyword>
<protein>
    <recommendedName>
        <fullName evidence="1">non-specific serine/threonine protein kinase</fullName>
        <ecNumber evidence="1">2.7.11.1</ecNumber>
    </recommendedName>
</protein>
<reference evidence="5" key="1">
    <citation type="submission" date="2019-04" db="EMBL/GenBank/DDBJ databases">
        <title>Sequencing of skin fungus with MAO and IRED activity.</title>
        <authorList>
            <person name="Marsaioli A.J."/>
            <person name="Bonatto J.M.C."/>
            <person name="Reis Junior O."/>
        </authorList>
    </citation>
    <scope>NUCLEOTIDE SEQUENCE</scope>
    <source>
        <strain evidence="5">30M1</strain>
    </source>
</reference>
<feature type="domain" description="Aminoglycoside phosphotransferase" evidence="4">
    <location>
        <begin position="228"/>
        <end position="300"/>
    </location>
</feature>
<dbReference type="Gene3D" id="3.30.200.20">
    <property type="entry name" value="Phosphorylase Kinase, domain 1"/>
    <property type="match status" value="1"/>
</dbReference>
<dbReference type="Gene3D" id="3.90.1200.10">
    <property type="match status" value="1"/>
</dbReference>
<evidence type="ECO:0000256" key="2">
    <source>
        <dbReference type="ARBA" id="ARBA00047899"/>
    </source>
</evidence>
<dbReference type="Pfam" id="PF01636">
    <property type="entry name" value="APH"/>
    <property type="match status" value="2"/>
</dbReference>
<dbReference type="InterPro" id="IPR002575">
    <property type="entry name" value="Aminoglycoside_PTrfase"/>
</dbReference>
<sequence>MSSVPTRIVHQPGLQWNDEGLPEWSKDPSTDIMRKLIQQNLDLEEEPELSFFAKGALNKLFAFDCRKGRFLIRVTLPVAPRAKTDSEIATIAFIRKQTKIPVPEVVAYCDDLENELGFEWMIMRRIEAQPLHDMWHQLPWLKKQLIVQQLAVHWVELFDIRISGIGSIHTSDMYPNRYDGNCEDSVCLGEIVLPGFFMDGRYQLDIDRGPYNSSRNYLNSCLEWVLHSATKLLESEDEDEVEHGQSMQTVYERLQKVIPRYFRHHSHKEETLLLHRDVTAMNILVNKEGEIVSIVDWECIAAVPIWQACELPSLLRGTVHQFISVPGKVPETEEDHEDRNEFYEQYHMDYEVARLRTFFLEEMQRLSPEWTAAFQADQVRHDIALAISCCYEESYCNWIGAWLKALLEGPEPTVSLEDAIRSPKHRREADWFQAWLAAKRARATS</sequence>
<dbReference type="AlphaFoldDB" id="A0A9P4T5N6"/>